<evidence type="ECO:0000313" key="2">
    <source>
        <dbReference type="EMBL" id="KIK47460.1"/>
    </source>
</evidence>
<organism evidence="2 3">
    <name type="scientific">Suillus luteus UH-Slu-Lm8-n1</name>
    <dbReference type="NCBI Taxonomy" id="930992"/>
    <lineage>
        <taxon>Eukaryota</taxon>
        <taxon>Fungi</taxon>
        <taxon>Dikarya</taxon>
        <taxon>Basidiomycota</taxon>
        <taxon>Agaricomycotina</taxon>
        <taxon>Agaricomycetes</taxon>
        <taxon>Agaricomycetidae</taxon>
        <taxon>Boletales</taxon>
        <taxon>Suillineae</taxon>
        <taxon>Suillaceae</taxon>
        <taxon>Suillus</taxon>
    </lineage>
</organism>
<dbReference type="FunFam" id="3.30.1050.10:FF:000001">
    <property type="entry name" value="Putative Non-specific lipid-transfer protein"/>
    <property type="match status" value="1"/>
</dbReference>
<dbReference type="SUPFAM" id="SSF55718">
    <property type="entry name" value="SCP-like"/>
    <property type="match status" value="1"/>
</dbReference>
<feature type="domain" description="SCP2" evidence="1">
    <location>
        <begin position="27"/>
        <end position="121"/>
    </location>
</feature>
<dbReference type="AlphaFoldDB" id="A0A0D0AB31"/>
<dbReference type="InterPro" id="IPR003033">
    <property type="entry name" value="SCP2_sterol-bd_dom"/>
</dbReference>
<dbReference type="PANTHER" id="PTHR10094">
    <property type="entry name" value="STEROL CARRIER PROTEIN 2 SCP-2 FAMILY PROTEIN"/>
    <property type="match status" value="1"/>
</dbReference>
<dbReference type="GO" id="GO:0005829">
    <property type="term" value="C:cytosol"/>
    <property type="evidence" value="ECO:0007669"/>
    <property type="project" value="TreeGrafter"/>
</dbReference>
<reference evidence="2 3" key="1">
    <citation type="submission" date="2014-04" db="EMBL/GenBank/DDBJ databases">
        <authorList>
            <consortium name="DOE Joint Genome Institute"/>
            <person name="Kuo A."/>
            <person name="Ruytinx J."/>
            <person name="Rineau F."/>
            <person name="Colpaert J."/>
            <person name="Kohler A."/>
            <person name="Nagy L.G."/>
            <person name="Floudas D."/>
            <person name="Copeland A."/>
            <person name="Barry K.W."/>
            <person name="Cichocki N."/>
            <person name="Veneault-Fourrey C."/>
            <person name="LaButti K."/>
            <person name="Lindquist E.A."/>
            <person name="Lipzen A."/>
            <person name="Lundell T."/>
            <person name="Morin E."/>
            <person name="Murat C."/>
            <person name="Sun H."/>
            <person name="Tunlid A."/>
            <person name="Henrissat B."/>
            <person name="Grigoriev I.V."/>
            <person name="Hibbett D.S."/>
            <person name="Martin F."/>
            <person name="Nordberg H.P."/>
            <person name="Cantor M.N."/>
            <person name="Hua S.X."/>
        </authorList>
    </citation>
    <scope>NUCLEOTIDE SEQUENCE [LARGE SCALE GENOMIC DNA]</scope>
    <source>
        <strain evidence="2 3">UH-Slu-Lm8-n1</strain>
    </source>
</reference>
<proteinExistence type="predicted"/>
<dbReference type="STRING" id="930992.A0A0D0AB31"/>
<dbReference type="OrthoDB" id="10265837at2759"/>
<dbReference type="InParanoid" id="A0A0D0AB31"/>
<sequence length="129" mass="13945">MSDIKVDGFKASDIFVDLHAAFGGFTDAQRKAQVQKTKGIFELRITNDDKKEAVWTIDLKKNGAILKGLASPKADVTLIMSDDTFSQLAAGKMDGQKAFLTGKLKAKGNIMLATKLAAVLQMAKEKAKL</sequence>
<evidence type="ECO:0000313" key="3">
    <source>
        <dbReference type="Proteomes" id="UP000054485"/>
    </source>
</evidence>
<gene>
    <name evidence="2" type="ORF">CY34DRAFT_799425</name>
</gene>
<evidence type="ECO:0000259" key="1">
    <source>
        <dbReference type="Pfam" id="PF02036"/>
    </source>
</evidence>
<dbReference type="Gene3D" id="3.30.1050.10">
    <property type="entry name" value="SCP2 sterol-binding domain"/>
    <property type="match status" value="1"/>
</dbReference>
<dbReference type="Proteomes" id="UP000054485">
    <property type="component" value="Unassembled WGS sequence"/>
</dbReference>
<reference evidence="3" key="2">
    <citation type="submission" date="2015-01" db="EMBL/GenBank/DDBJ databases">
        <title>Evolutionary Origins and Diversification of the Mycorrhizal Mutualists.</title>
        <authorList>
            <consortium name="DOE Joint Genome Institute"/>
            <consortium name="Mycorrhizal Genomics Consortium"/>
            <person name="Kohler A."/>
            <person name="Kuo A."/>
            <person name="Nagy L.G."/>
            <person name="Floudas D."/>
            <person name="Copeland A."/>
            <person name="Barry K.W."/>
            <person name="Cichocki N."/>
            <person name="Veneault-Fourrey C."/>
            <person name="LaButti K."/>
            <person name="Lindquist E.A."/>
            <person name="Lipzen A."/>
            <person name="Lundell T."/>
            <person name="Morin E."/>
            <person name="Murat C."/>
            <person name="Riley R."/>
            <person name="Ohm R."/>
            <person name="Sun H."/>
            <person name="Tunlid A."/>
            <person name="Henrissat B."/>
            <person name="Grigoriev I.V."/>
            <person name="Hibbett D.S."/>
            <person name="Martin F."/>
        </authorList>
    </citation>
    <scope>NUCLEOTIDE SEQUENCE [LARGE SCALE GENOMIC DNA]</scope>
    <source>
        <strain evidence="3">UH-Slu-Lm8-n1</strain>
    </source>
</reference>
<dbReference type="InterPro" id="IPR036527">
    <property type="entry name" value="SCP2_sterol-bd_dom_sf"/>
</dbReference>
<dbReference type="HOGENOM" id="CLU_105945_0_3_1"/>
<protein>
    <recommendedName>
        <fullName evidence="1">SCP2 domain-containing protein</fullName>
    </recommendedName>
</protein>
<dbReference type="Pfam" id="PF02036">
    <property type="entry name" value="SCP2"/>
    <property type="match status" value="1"/>
</dbReference>
<dbReference type="PANTHER" id="PTHR10094:SF28">
    <property type="entry name" value="SCP2 DOMAIN-CONTAINING PROTEIN"/>
    <property type="match status" value="1"/>
</dbReference>
<name>A0A0D0AB31_9AGAM</name>
<keyword evidence="3" id="KW-1185">Reference proteome</keyword>
<dbReference type="EMBL" id="KN835147">
    <property type="protein sequence ID" value="KIK47460.1"/>
    <property type="molecule type" value="Genomic_DNA"/>
</dbReference>
<accession>A0A0D0AB31</accession>